<evidence type="ECO:0000313" key="1">
    <source>
        <dbReference type="EMBL" id="DAF58165.1"/>
    </source>
</evidence>
<reference evidence="1" key="1">
    <citation type="journal article" date="2021" name="Proc. Natl. Acad. Sci. U.S.A.">
        <title>A Catalog of Tens of Thousands of Viruses from Human Metagenomes Reveals Hidden Associations with Chronic Diseases.</title>
        <authorList>
            <person name="Tisza M.J."/>
            <person name="Buck C.B."/>
        </authorList>
    </citation>
    <scope>NUCLEOTIDE SEQUENCE</scope>
    <source>
        <strain evidence="1">Ctn8e14</strain>
    </source>
</reference>
<accession>A0A8S5T493</accession>
<protein>
    <submittedName>
        <fullName evidence="1">Uncharacterized protein</fullName>
    </submittedName>
</protein>
<proteinExistence type="predicted"/>
<sequence>MNLLSELVEYLSSKTTLVPGDNLFYNTMYDTPDNAVCLQLSPLSYSTPSPINGEVTIVDVTVRNESNDVAYNIGKEIYRWLYTDKEDVEDADGLIKVSDALTIATSMYGPPVWSRTDDKDRKYFTFKVKIFSRRII</sequence>
<name>A0A8S5T493_9CAUD</name>
<dbReference type="EMBL" id="BK032747">
    <property type="protein sequence ID" value="DAF58165.1"/>
    <property type="molecule type" value="Genomic_DNA"/>
</dbReference>
<organism evidence="1">
    <name type="scientific">Siphoviridae sp. ctn8e14</name>
    <dbReference type="NCBI Taxonomy" id="2827936"/>
    <lineage>
        <taxon>Viruses</taxon>
        <taxon>Duplodnaviria</taxon>
        <taxon>Heunggongvirae</taxon>
        <taxon>Uroviricota</taxon>
        <taxon>Caudoviricetes</taxon>
    </lineage>
</organism>